<proteinExistence type="predicted"/>
<dbReference type="KEGG" id="cel:CELE_C04F6.9"/>
<evidence type="ECO:0000313" key="3">
    <source>
        <dbReference type="WormBase" id="C04F6.9"/>
    </source>
</evidence>
<dbReference type="Proteomes" id="UP000001940">
    <property type="component" value="Chromosome X"/>
</dbReference>
<reference evidence="1 2" key="1">
    <citation type="journal article" date="1998" name="Science">
        <title>Genome sequence of the nematode C. elegans: a platform for investigating biology.</title>
        <authorList>
            <consortium name="The C. elegans sequencing consortium"/>
            <person name="Sulson J.E."/>
            <person name="Waterston R."/>
        </authorList>
    </citation>
    <scope>NUCLEOTIDE SEQUENCE [LARGE SCALE GENOMIC DNA]</scope>
    <source>
        <strain evidence="1 2">Bristol N2</strain>
    </source>
</reference>
<dbReference type="EMBL" id="BX284606">
    <property type="protein sequence ID" value="VVC12349.1"/>
    <property type="molecule type" value="Genomic_DNA"/>
</dbReference>
<dbReference type="InParanoid" id="A0A5E4LZD5"/>
<evidence type="ECO:0000313" key="1">
    <source>
        <dbReference type="EMBL" id="VVC12349.1"/>
    </source>
</evidence>
<gene>
    <name evidence="1 3" type="ORF">C04F6.9</name>
    <name evidence="1" type="ORF">CELE_C04F6.9</name>
</gene>
<accession>A0A5E4LZD5</accession>
<name>A0A5E4LZD5_CAEEL</name>
<dbReference type="RefSeq" id="NP_001362094.1">
    <property type="nucleotide sequence ID" value="NM_001374993.2"/>
</dbReference>
<dbReference type="CTD" id="42101336"/>
<sequence>MESKTSAAKSTGAIASARTENLKINKTSSIDTTEMVTVEEKDAYDVMVELAAAFGEENGFVENCK</sequence>
<organism evidence="1 2">
    <name type="scientific">Caenorhabditis elegans</name>
    <dbReference type="NCBI Taxonomy" id="6239"/>
    <lineage>
        <taxon>Eukaryota</taxon>
        <taxon>Metazoa</taxon>
        <taxon>Ecdysozoa</taxon>
        <taxon>Nematoda</taxon>
        <taxon>Chromadorea</taxon>
        <taxon>Rhabditida</taxon>
        <taxon>Rhabditina</taxon>
        <taxon>Rhabditomorpha</taxon>
        <taxon>Rhabditoidea</taxon>
        <taxon>Rhabditidae</taxon>
        <taxon>Peloderinae</taxon>
        <taxon>Caenorhabditis</taxon>
    </lineage>
</organism>
<keyword evidence="2" id="KW-1185">Reference proteome</keyword>
<dbReference type="AlphaFoldDB" id="A0A5E4LZD5"/>
<evidence type="ECO:0000313" key="2">
    <source>
        <dbReference type="Proteomes" id="UP000001940"/>
    </source>
</evidence>
<dbReference type="AGR" id="WB:WBGene00304901"/>
<protein>
    <submittedName>
        <fullName evidence="1">Gag-pol polyprotein</fullName>
    </submittedName>
</protein>
<dbReference type="GeneID" id="42101336"/>
<dbReference type="WormBase" id="C04F6.9">
    <property type="protein sequence ID" value="CE53591"/>
    <property type="gene ID" value="WBGene00304901"/>
</dbReference>